<keyword evidence="9" id="KW-1185">Reference proteome</keyword>
<feature type="region of interest" description="Disordered" evidence="5">
    <location>
        <begin position="27"/>
        <end position="56"/>
    </location>
</feature>
<dbReference type="GO" id="GO:0016985">
    <property type="term" value="F:mannan endo-1,4-beta-mannosidase activity"/>
    <property type="evidence" value="ECO:0007669"/>
    <property type="project" value="InterPro"/>
</dbReference>
<dbReference type="InterPro" id="IPR017853">
    <property type="entry name" value="GH"/>
</dbReference>
<feature type="active site" description="Proton donor" evidence="4">
    <location>
        <position position="162"/>
    </location>
</feature>
<reference evidence="8 9" key="1">
    <citation type="submission" date="2017-06" db="EMBL/GenBank/DDBJ databases">
        <authorList>
            <person name="Kim H.J."/>
            <person name="Triplett B.A."/>
        </authorList>
    </citation>
    <scope>NUCLEOTIDE SEQUENCE [LARGE SCALE GENOMIC DNA]</scope>
    <source>
        <strain evidence="8 9">CGMCC 4.5593</strain>
    </source>
</reference>
<feature type="chain" id="PRO_5038380067" evidence="6">
    <location>
        <begin position="21"/>
        <end position="332"/>
    </location>
</feature>
<evidence type="ECO:0000259" key="7">
    <source>
        <dbReference type="PROSITE" id="PS51764"/>
    </source>
</evidence>
<gene>
    <name evidence="8" type="ORF">SAMN05421812_102230</name>
</gene>
<dbReference type="PROSITE" id="PS51764">
    <property type="entry name" value="GH26"/>
    <property type="match status" value="1"/>
</dbReference>
<evidence type="ECO:0000256" key="5">
    <source>
        <dbReference type="SAM" id="MobiDB-lite"/>
    </source>
</evidence>
<evidence type="ECO:0000313" key="9">
    <source>
        <dbReference type="Proteomes" id="UP000198362"/>
    </source>
</evidence>
<dbReference type="PROSITE" id="PS51257">
    <property type="entry name" value="PROKAR_LIPOPROTEIN"/>
    <property type="match status" value="1"/>
</dbReference>
<protein>
    <submittedName>
        <fullName evidence="8">Glycosyl hydrolase family 26</fullName>
    </submittedName>
</protein>
<evidence type="ECO:0000256" key="2">
    <source>
        <dbReference type="ARBA" id="ARBA00022801"/>
    </source>
</evidence>
<accession>A0A239I5M9</accession>
<dbReference type="InterPro" id="IPR000805">
    <property type="entry name" value="Glyco_hydro_26"/>
</dbReference>
<keyword evidence="2 4" id="KW-0378">Hydrolase</keyword>
<sequence length="332" mass="37254">MVARIPAAVVSVIVLAAALAGCTATDPSPAPSADFGRQPAGVATKTGPFESGPVKPPTDKVWVGAWVKPAVWGQAGRRSAVLGVEKKLGRQFDVINTYRTFDEKFWTETDKEYVKRGSIVMVSWASGDTRSMMDGQHDEMIREQAKRVAKAKRPVMMRFRWEMDRPNLRATMWSPEDYIAAWKYVRRIFQEEGATNASWVWCPTAEGFDRGDAPLFYPGDDQVDWTCVDVYASSSYRPLDELMGNFLKWAGERPKPIIVGEFGVAREWGPERRAEWMRDATRVFQANPQIRAVAYFDSDPDDNPSTLHFKISDDEQAFAAFRELVGALAGAR</sequence>
<dbReference type="Gene3D" id="3.20.20.80">
    <property type="entry name" value="Glycosidases"/>
    <property type="match status" value="1"/>
</dbReference>
<proteinExistence type="inferred from homology"/>
<dbReference type="SUPFAM" id="SSF51445">
    <property type="entry name" value="(Trans)glycosidases"/>
    <property type="match status" value="1"/>
</dbReference>
<keyword evidence="6" id="KW-0732">Signal</keyword>
<feature type="signal peptide" evidence="6">
    <location>
        <begin position="1"/>
        <end position="20"/>
    </location>
</feature>
<dbReference type="Proteomes" id="UP000198362">
    <property type="component" value="Unassembled WGS sequence"/>
</dbReference>
<dbReference type="InterPro" id="IPR022790">
    <property type="entry name" value="GH26_dom"/>
</dbReference>
<evidence type="ECO:0000256" key="6">
    <source>
        <dbReference type="SAM" id="SignalP"/>
    </source>
</evidence>
<comment type="similarity">
    <text evidence="1 4">Belongs to the glycosyl hydrolase 26 family.</text>
</comment>
<dbReference type="PANTHER" id="PTHR40079:SF4">
    <property type="entry name" value="GH26 DOMAIN-CONTAINING PROTEIN-RELATED"/>
    <property type="match status" value="1"/>
</dbReference>
<name>A0A239I5M9_9ACTN</name>
<evidence type="ECO:0000313" key="8">
    <source>
        <dbReference type="EMBL" id="SNS88900.1"/>
    </source>
</evidence>
<dbReference type="RefSeq" id="WP_179266052.1">
    <property type="nucleotide sequence ID" value="NZ_FZPH01000002.1"/>
</dbReference>
<organism evidence="8 9">
    <name type="scientific">Asanoa hainanensis</name>
    <dbReference type="NCBI Taxonomy" id="560556"/>
    <lineage>
        <taxon>Bacteria</taxon>
        <taxon>Bacillati</taxon>
        <taxon>Actinomycetota</taxon>
        <taxon>Actinomycetes</taxon>
        <taxon>Micromonosporales</taxon>
        <taxon>Micromonosporaceae</taxon>
        <taxon>Asanoa</taxon>
    </lineage>
</organism>
<keyword evidence="3 4" id="KW-0326">Glycosidase</keyword>
<dbReference type="GO" id="GO:0006080">
    <property type="term" value="P:substituted mannan metabolic process"/>
    <property type="evidence" value="ECO:0007669"/>
    <property type="project" value="InterPro"/>
</dbReference>
<feature type="domain" description="GH26" evidence="7">
    <location>
        <begin position="26"/>
        <end position="321"/>
    </location>
</feature>
<dbReference type="Pfam" id="PF02156">
    <property type="entry name" value="Glyco_hydro_26"/>
    <property type="match status" value="1"/>
</dbReference>
<dbReference type="EMBL" id="FZPH01000002">
    <property type="protein sequence ID" value="SNS88900.1"/>
    <property type="molecule type" value="Genomic_DNA"/>
</dbReference>
<dbReference type="AlphaFoldDB" id="A0A239I5M9"/>
<evidence type="ECO:0000256" key="3">
    <source>
        <dbReference type="ARBA" id="ARBA00023295"/>
    </source>
</evidence>
<evidence type="ECO:0000256" key="1">
    <source>
        <dbReference type="ARBA" id="ARBA00007754"/>
    </source>
</evidence>
<dbReference type="PANTHER" id="PTHR40079">
    <property type="entry name" value="MANNAN ENDO-1,4-BETA-MANNOSIDASE E-RELATED"/>
    <property type="match status" value="1"/>
</dbReference>
<feature type="active site" description="Nucleophile" evidence="4">
    <location>
        <position position="261"/>
    </location>
</feature>
<evidence type="ECO:0000256" key="4">
    <source>
        <dbReference type="PROSITE-ProRule" id="PRU01100"/>
    </source>
</evidence>